<evidence type="ECO:0000256" key="2">
    <source>
        <dbReference type="SAM" id="MobiDB-lite"/>
    </source>
</evidence>
<dbReference type="SMART" id="SM00028">
    <property type="entry name" value="TPR"/>
    <property type="match status" value="3"/>
</dbReference>
<dbReference type="GO" id="GO:0101031">
    <property type="term" value="C:protein folding chaperone complex"/>
    <property type="evidence" value="ECO:0007669"/>
    <property type="project" value="TreeGrafter"/>
</dbReference>
<feature type="compositionally biased region" description="Polar residues" evidence="2">
    <location>
        <begin position="264"/>
        <end position="283"/>
    </location>
</feature>
<dbReference type="GO" id="GO:0016791">
    <property type="term" value="F:phosphatase activity"/>
    <property type="evidence" value="ECO:0007669"/>
    <property type="project" value="UniProtKB-ARBA"/>
</dbReference>
<dbReference type="Gene3D" id="1.25.40.10">
    <property type="entry name" value="Tetratricopeptide repeat domain"/>
    <property type="match status" value="1"/>
</dbReference>
<dbReference type="AlphaFoldDB" id="A0A5J4WPT3"/>
<dbReference type="OrthoDB" id="445564at2759"/>
<dbReference type="InterPro" id="IPR013235">
    <property type="entry name" value="PPP_dom"/>
</dbReference>
<accession>A0A5J4WPT3</accession>
<gene>
    <name evidence="4" type="ORF">EZS28_007606</name>
</gene>
<proteinExistence type="predicted"/>
<dbReference type="EMBL" id="SNRW01001322">
    <property type="protein sequence ID" value="KAA6396868.1"/>
    <property type="molecule type" value="Genomic_DNA"/>
</dbReference>
<sequence length="300" mass="34741">MYQSQLEQIEELKHQGNISLANHQYDDAIKYYTDAINFLKLQEAHQDLLAVLHSNRSFVYSRQENYQHALDDAQIAIQTDMDYVKAYYRRGTAYLGLRNFDGCLEDLRICSFLVPESRLAADRLQMCQEAIAETKLLRKLTSKENGIPAIPDWRMIDYPDDYNGPKIDDENDEENDEEFKEQEIDGKFVEQLLIFVENMKPNDIIPERLVLQLIDKALYILSQEPTLVEVNDIKEIQKRIQQNITDEDDLDQQSIDQSFDSSSRVPQPQSEPVEQHTPSPISNAVNIQAGIRRGSFQVLL</sequence>
<evidence type="ECO:0000313" key="5">
    <source>
        <dbReference type="Proteomes" id="UP000324800"/>
    </source>
</evidence>
<feature type="domain" description="PPP" evidence="3">
    <location>
        <begin position="142"/>
        <end position="229"/>
    </location>
</feature>
<dbReference type="InterPro" id="IPR051966">
    <property type="entry name" value="RPAP3"/>
</dbReference>
<evidence type="ECO:0000256" key="1">
    <source>
        <dbReference type="ARBA" id="ARBA00022803"/>
    </source>
</evidence>
<evidence type="ECO:0000259" key="3">
    <source>
        <dbReference type="Pfam" id="PF08321"/>
    </source>
</evidence>
<feature type="region of interest" description="Disordered" evidence="2">
    <location>
        <begin position="256"/>
        <end position="283"/>
    </location>
</feature>
<dbReference type="SUPFAM" id="SSF48452">
    <property type="entry name" value="TPR-like"/>
    <property type="match status" value="1"/>
</dbReference>
<keyword evidence="1" id="KW-0802">TPR repeat</keyword>
<name>A0A5J4WPT3_9EUKA</name>
<dbReference type="InterPro" id="IPR011990">
    <property type="entry name" value="TPR-like_helical_dom_sf"/>
</dbReference>
<dbReference type="PANTHER" id="PTHR46423">
    <property type="entry name" value="RNA POLYMERASE II-ASSOCIATED PROTEIN 3"/>
    <property type="match status" value="1"/>
</dbReference>
<dbReference type="Proteomes" id="UP000324800">
    <property type="component" value="Unassembled WGS sequence"/>
</dbReference>
<dbReference type="InterPro" id="IPR019734">
    <property type="entry name" value="TPR_rpt"/>
</dbReference>
<reference evidence="4 5" key="1">
    <citation type="submission" date="2019-03" db="EMBL/GenBank/DDBJ databases">
        <title>Single cell metagenomics reveals metabolic interactions within the superorganism composed of flagellate Streblomastix strix and complex community of Bacteroidetes bacteria on its surface.</title>
        <authorList>
            <person name="Treitli S.C."/>
            <person name="Kolisko M."/>
            <person name="Husnik F."/>
            <person name="Keeling P."/>
            <person name="Hampl V."/>
        </authorList>
    </citation>
    <scope>NUCLEOTIDE SEQUENCE [LARGE SCALE GENOMIC DNA]</scope>
    <source>
        <strain evidence="4">ST1C</strain>
    </source>
</reference>
<protein>
    <submittedName>
        <fullName evidence="4">Putative serine/threonine-protein phosphatase 5</fullName>
    </submittedName>
</protein>
<dbReference type="PANTHER" id="PTHR46423:SF1">
    <property type="entry name" value="RNA POLYMERASE II-ASSOCIATED PROTEIN 3"/>
    <property type="match status" value="1"/>
</dbReference>
<comment type="caution">
    <text evidence="4">The sequence shown here is derived from an EMBL/GenBank/DDBJ whole genome shotgun (WGS) entry which is preliminary data.</text>
</comment>
<organism evidence="4 5">
    <name type="scientific">Streblomastix strix</name>
    <dbReference type="NCBI Taxonomy" id="222440"/>
    <lineage>
        <taxon>Eukaryota</taxon>
        <taxon>Metamonada</taxon>
        <taxon>Preaxostyla</taxon>
        <taxon>Oxymonadida</taxon>
        <taxon>Streblomastigidae</taxon>
        <taxon>Streblomastix</taxon>
    </lineage>
</organism>
<dbReference type="Pfam" id="PF08321">
    <property type="entry name" value="PPP5"/>
    <property type="match status" value="1"/>
</dbReference>
<evidence type="ECO:0000313" key="4">
    <source>
        <dbReference type="EMBL" id="KAA6396868.1"/>
    </source>
</evidence>